<reference evidence="1" key="1">
    <citation type="submission" date="2014-09" db="EMBL/GenBank/DDBJ databases">
        <authorList>
            <person name="Magalhaes I.L.F."/>
            <person name="Oliveira U."/>
            <person name="Santos F.R."/>
            <person name="Vidigal T.H.D.A."/>
            <person name="Brescovit A.D."/>
            <person name="Santos A.J."/>
        </authorList>
    </citation>
    <scope>NUCLEOTIDE SEQUENCE</scope>
    <source>
        <tissue evidence="1">Shoot tissue taken approximately 20 cm above the soil surface</tissue>
    </source>
</reference>
<protein>
    <submittedName>
        <fullName evidence="1">Coiled-coil domain-containing protein, putative</fullName>
    </submittedName>
</protein>
<organism evidence="1">
    <name type="scientific">Arundo donax</name>
    <name type="common">Giant reed</name>
    <name type="synonym">Donax arundinaceus</name>
    <dbReference type="NCBI Taxonomy" id="35708"/>
    <lineage>
        <taxon>Eukaryota</taxon>
        <taxon>Viridiplantae</taxon>
        <taxon>Streptophyta</taxon>
        <taxon>Embryophyta</taxon>
        <taxon>Tracheophyta</taxon>
        <taxon>Spermatophyta</taxon>
        <taxon>Magnoliopsida</taxon>
        <taxon>Liliopsida</taxon>
        <taxon>Poales</taxon>
        <taxon>Poaceae</taxon>
        <taxon>PACMAD clade</taxon>
        <taxon>Arundinoideae</taxon>
        <taxon>Arundineae</taxon>
        <taxon>Arundo</taxon>
    </lineage>
</organism>
<accession>A0A0A9FDT0</accession>
<name>A0A0A9FDT0_ARUDO</name>
<dbReference type="AlphaFoldDB" id="A0A0A9FDT0"/>
<evidence type="ECO:0000313" key="1">
    <source>
        <dbReference type="EMBL" id="JAE08286.1"/>
    </source>
</evidence>
<sequence length="42" mass="5100">MLKMQRHCCFQQMKIGTSLWILCIGLNTRKRIFGRRKKLSQF</sequence>
<reference evidence="1" key="2">
    <citation type="journal article" date="2015" name="Data Brief">
        <title>Shoot transcriptome of the giant reed, Arundo donax.</title>
        <authorList>
            <person name="Barrero R.A."/>
            <person name="Guerrero F.D."/>
            <person name="Moolhuijzen P."/>
            <person name="Goolsby J.A."/>
            <person name="Tidwell J."/>
            <person name="Bellgard S.E."/>
            <person name="Bellgard M.I."/>
        </authorList>
    </citation>
    <scope>NUCLEOTIDE SEQUENCE</scope>
    <source>
        <tissue evidence="1">Shoot tissue taken approximately 20 cm above the soil surface</tissue>
    </source>
</reference>
<dbReference type="EMBL" id="GBRH01189610">
    <property type="protein sequence ID" value="JAE08286.1"/>
    <property type="molecule type" value="Transcribed_RNA"/>
</dbReference>
<proteinExistence type="predicted"/>